<accession>A0A7D5V6X0</accession>
<evidence type="ECO:0000256" key="2">
    <source>
        <dbReference type="ARBA" id="ARBA00022553"/>
    </source>
</evidence>
<dbReference type="SMART" id="SM00826">
    <property type="entry name" value="PKS_DH"/>
    <property type="match status" value="1"/>
</dbReference>
<evidence type="ECO:0000256" key="5">
    <source>
        <dbReference type="PROSITE-ProRule" id="PRU01363"/>
    </source>
</evidence>
<dbReference type="InterPro" id="IPR001227">
    <property type="entry name" value="Ac_transferase_dom_sf"/>
</dbReference>
<reference evidence="7 8" key="1">
    <citation type="submission" date="2020-07" db="EMBL/GenBank/DDBJ databases">
        <title>Telomere length de novo assembly of all 7 chromosomes of the fungus, Metarhizium brunneum, using a novel assembly pipeline.</title>
        <authorList>
            <person name="Saud z."/>
            <person name="Kortsinoglou A."/>
            <person name="Kouvelis V.N."/>
            <person name="Butt T.M."/>
        </authorList>
    </citation>
    <scope>NUCLEOTIDE SEQUENCE [LARGE SCALE GENOMIC DNA]</scope>
    <source>
        <strain evidence="7 8">4556</strain>
    </source>
</reference>
<dbReference type="InterPro" id="IPR049552">
    <property type="entry name" value="PKS_DH_N"/>
</dbReference>
<evidence type="ECO:0000313" key="7">
    <source>
        <dbReference type="EMBL" id="QLI74252.1"/>
    </source>
</evidence>
<dbReference type="Proteomes" id="UP000510686">
    <property type="component" value="Chromosome 7"/>
</dbReference>
<name>A0A7D5V6X0_9HYPO</name>
<keyword evidence="4" id="KW-0511">Multifunctional enzyme</keyword>
<dbReference type="InterPro" id="IPR016036">
    <property type="entry name" value="Malonyl_transacylase_ACP-bd"/>
</dbReference>
<comment type="caution">
    <text evidence="5">Lacks conserved residue(s) required for the propagation of feature annotation.</text>
</comment>
<feature type="domain" description="PKS/mFAS DH" evidence="6">
    <location>
        <begin position="165"/>
        <end position="283"/>
    </location>
</feature>
<organism evidence="7 8">
    <name type="scientific">Metarhizium brunneum</name>
    <dbReference type="NCBI Taxonomy" id="500148"/>
    <lineage>
        <taxon>Eukaryota</taxon>
        <taxon>Fungi</taxon>
        <taxon>Dikarya</taxon>
        <taxon>Ascomycota</taxon>
        <taxon>Pezizomycotina</taxon>
        <taxon>Sordariomycetes</taxon>
        <taxon>Hypocreomycetidae</taxon>
        <taxon>Hypocreales</taxon>
        <taxon>Clavicipitaceae</taxon>
        <taxon>Metarhizium</taxon>
    </lineage>
</organism>
<evidence type="ECO:0000313" key="8">
    <source>
        <dbReference type="Proteomes" id="UP000510686"/>
    </source>
</evidence>
<dbReference type="EMBL" id="CP058938">
    <property type="protein sequence ID" value="QLI74252.1"/>
    <property type="molecule type" value="Genomic_DNA"/>
</dbReference>
<keyword evidence="1" id="KW-0596">Phosphopantetheine</keyword>
<keyword evidence="2" id="KW-0597">Phosphoprotein</keyword>
<dbReference type="Pfam" id="PF21089">
    <property type="entry name" value="PKS_DH_N"/>
    <property type="match status" value="1"/>
</dbReference>
<evidence type="ECO:0000256" key="3">
    <source>
        <dbReference type="ARBA" id="ARBA00022679"/>
    </source>
</evidence>
<evidence type="ECO:0000259" key="6">
    <source>
        <dbReference type="PROSITE" id="PS52019"/>
    </source>
</evidence>
<dbReference type="GO" id="GO:0044550">
    <property type="term" value="P:secondary metabolite biosynthetic process"/>
    <property type="evidence" value="ECO:0007669"/>
    <property type="project" value="TreeGrafter"/>
</dbReference>
<sequence length="283" mass="30709">MPDVALGHSSGEIAAAYASGAISAEAAMATATFRGSSNVSTDQKGSVAATGLGQRDVSSYLVPGVAMACHKSQSSTTISGDTDAVNEVVQRLKAEQPGVLARLLRVDNTYHSHHMLQYGQSYEEQIMPYVCSRDPLVAQHSSVTWALTSGSRVSREWRFRKHPPHELLGNRIVETAANEPVWRNSLALEDVPWLAGHEVNGQIVLPAAGYIAMVGEALLQLHEVVHESHETTFSIKNLHIASARILKMNSTVELITSLKPIMIDASETTTWYQFAISSFDGTR</sequence>
<dbReference type="InterPro" id="IPR014043">
    <property type="entry name" value="Acyl_transferase_dom"/>
</dbReference>
<dbReference type="Gene3D" id="3.10.129.10">
    <property type="entry name" value="Hotdog Thioesterase"/>
    <property type="match status" value="1"/>
</dbReference>
<dbReference type="InterPro" id="IPR049900">
    <property type="entry name" value="PKS_mFAS_DH"/>
</dbReference>
<dbReference type="AlphaFoldDB" id="A0A7D5V6X0"/>
<dbReference type="PANTHER" id="PTHR43775:SF49">
    <property type="entry name" value="SYNTHASE, PUTATIVE (JCVI)-RELATED"/>
    <property type="match status" value="1"/>
</dbReference>
<dbReference type="GO" id="GO:0006633">
    <property type="term" value="P:fatty acid biosynthetic process"/>
    <property type="evidence" value="ECO:0007669"/>
    <property type="project" value="TreeGrafter"/>
</dbReference>
<keyword evidence="3" id="KW-0808">Transferase</keyword>
<dbReference type="SUPFAM" id="SSF55048">
    <property type="entry name" value="Probable ACP-binding domain of malonyl-CoA ACP transacylase"/>
    <property type="match status" value="1"/>
</dbReference>
<dbReference type="SUPFAM" id="SSF52151">
    <property type="entry name" value="FabD/lysophospholipase-like"/>
    <property type="match status" value="1"/>
</dbReference>
<dbReference type="Pfam" id="PF00698">
    <property type="entry name" value="Acyl_transf_1"/>
    <property type="match status" value="1"/>
</dbReference>
<dbReference type="KEGG" id="mbrn:90968299"/>
<dbReference type="InterPro" id="IPR020807">
    <property type="entry name" value="PKS_DH"/>
</dbReference>
<dbReference type="InterPro" id="IPR016035">
    <property type="entry name" value="Acyl_Trfase/lysoPLipase"/>
</dbReference>
<dbReference type="InterPro" id="IPR050091">
    <property type="entry name" value="PKS_NRPS_Biosynth_Enz"/>
</dbReference>
<dbReference type="PROSITE" id="PS52019">
    <property type="entry name" value="PKS_MFAS_DH"/>
    <property type="match status" value="1"/>
</dbReference>
<evidence type="ECO:0000256" key="1">
    <source>
        <dbReference type="ARBA" id="ARBA00022450"/>
    </source>
</evidence>
<dbReference type="PANTHER" id="PTHR43775">
    <property type="entry name" value="FATTY ACID SYNTHASE"/>
    <property type="match status" value="1"/>
</dbReference>
<gene>
    <name evidence="7" type="primary">gloL_6</name>
    <name evidence="7" type="ORF">G6M90_00g114010</name>
</gene>
<dbReference type="GeneID" id="90968299"/>
<dbReference type="GO" id="GO:0004312">
    <property type="term" value="F:fatty acid synthase activity"/>
    <property type="evidence" value="ECO:0007669"/>
    <property type="project" value="TreeGrafter"/>
</dbReference>
<dbReference type="SMART" id="SM00827">
    <property type="entry name" value="PKS_AT"/>
    <property type="match status" value="1"/>
</dbReference>
<protein>
    <submittedName>
        <fullName evidence="7">Highly reducing polyketide synthase gloL</fullName>
    </submittedName>
</protein>
<dbReference type="Gene3D" id="3.40.366.10">
    <property type="entry name" value="Malonyl-Coenzyme A Acyl Carrier Protein, domain 2"/>
    <property type="match status" value="1"/>
</dbReference>
<keyword evidence="8" id="KW-1185">Reference proteome</keyword>
<dbReference type="OrthoDB" id="4920000at2759"/>
<proteinExistence type="predicted"/>
<dbReference type="RefSeq" id="XP_065987851.1">
    <property type="nucleotide sequence ID" value="XM_066131909.1"/>
</dbReference>
<evidence type="ECO:0000256" key="4">
    <source>
        <dbReference type="ARBA" id="ARBA00023268"/>
    </source>
</evidence>